<evidence type="ECO:0000259" key="15">
    <source>
        <dbReference type="PROSITE" id="PS50157"/>
    </source>
</evidence>
<evidence type="ECO:0000256" key="10">
    <source>
        <dbReference type="ARBA" id="ARBA00022833"/>
    </source>
</evidence>
<dbReference type="Gene3D" id="2.30.30.140">
    <property type="match status" value="1"/>
</dbReference>
<name>H2ZL76_CIOSA</name>
<dbReference type="HOGENOM" id="CLU_599286_0_0_1"/>
<dbReference type="Proteomes" id="UP000007875">
    <property type="component" value="Unassembled WGS sequence"/>
</dbReference>
<keyword evidence="9 12" id="KW-0863">Zinc-finger</keyword>
<keyword evidence="5" id="KW-0808">Transferase</keyword>
<dbReference type="PANTHER" id="PTHR22884">
    <property type="entry name" value="SET DOMAIN PROTEINS"/>
    <property type="match status" value="1"/>
</dbReference>
<evidence type="ECO:0000256" key="12">
    <source>
        <dbReference type="PROSITE-ProRule" id="PRU00042"/>
    </source>
</evidence>
<dbReference type="GO" id="GO:0008168">
    <property type="term" value="F:methyltransferase activity"/>
    <property type="evidence" value="ECO:0007669"/>
    <property type="project" value="UniProtKB-KW"/>
</dbReference>
<dbReference type="InterPro" id="IPR055197">
    <property type="entry name" value="PHDvar_NSD"/>
</dbReference>
<feature type="domain" description="PHD-type" evidence="14">
    <location>
        <begin position="188"/>
        <end position="237"/>
    </location>
</feature>
<dbReference type="InterPro" id="IPR001965">
    <property type="entry name" value="Znf_PHD"/>
</dbReference>
<dbReference type="CDD" id="cd15567">
    <property type="entry name" value="PHD4_NSD"/>
    <property type="match status" value="1"/>
</dbReference>
<dbReference type="GO" id="GO:0032259">
    <property type="term" value="P:methylation"/>
    <property type="evidence" value="ECO:0007669"/>
    <property type="project" value="UniProtKB-KW"/>
</dbReference>
<dbReference type="InterPro" id="IPR019787">
    <property type="entry name" value="Znf_PHD-finger"/>
</dbReference>
<feature type="compositionally biased region" description="Basic and acidic residues" evidence="13">
    <location>
        <begin position="151"/>
        <end position="165"/>
    </location>
</feature>
<dbReference type="InterPro" id="IPR019786">
    <property type="entry name" value="Zinc_finger_PHD-type_CS"/>
</dbReference>
<keyword evidence="11" id="KW-0539">Nucleus</keyword>
<dbReference type="Gene3D" id="3.30.160.60">
    <property type="entry name" value="Classic Zinc Finger"/>
    <property type="match status" value="1"/>
</dbReference>
<dbReference type="GeneTree" id="ENSGT00940000155355"/>
<dbReference type="AlphaFoldDB" id="H2ZL76"/>
<dbReference type="GO" id="GO:0006338">
    <property type="term" value="P:chromatin remodeling"/>
    <property type="evidence" value="ECO:0007669"/>
    <property type="project" value="UniProtKB-ARBA"/>
</dbReference>
<dbReference type="Pfam" id="PF00855">
    <property type="entry name" value="PWWP"/>
    <property type="match status" value="1"/>
</dbReference>
<keyword evidence="6" id="KW-0949">S-adenosyl-L-methionine</keyword>
<dbReference type="SUPFAM" id="SSF57903">
    <property type="entry name" value="FYVE/PHD zinc finger"/>
    <property type="match status" value="2"/>
</dbReference>
<comment type="subcellular location">
    <subcellularLocation>
        <location evidence="2">Chromosome</location>
    </subcellularLocation>
    <subcellularLocation>
        <location evidence="1">Nucleus</location>
    </subcellularLocation>
</comment>
<reference evidence="18" key="1">
    <citation type="submission" date="2003-08" db="EMBL/GenBank/DDBJ databases">
        <authorList>
            <person name="Birren B."/>
            <person name="Nusbaum C."/>
            <person name="Abebe A."/>
            <person name="Abouelleil A."/>
            <person name="Adekoya E."/>
            <person name="Ait-zahra M."/>
            <person name="Allen N."/>
            <person name="Allen T."/>
            <person name="An P."/>
            <person name="Anderson M."/>
            <person name="Anderson S."/>
            <person name="Arachchi H."/>
            <person name="Armbruster J."/>
            <person name="Bachantsang P."/>
            <person name="Baldwin J."/>
            <person name="Barry A."/>
            <person name="Bayul T."/>
            <person name="Blitshsteyn B."/>
            <person name="Bloom T."/>
            <person name="Blye J."/>
            <person name="Boguslavskiy L."/>
            <person name="Borowsky M."/>
            <person name="Boukhgalter B."/>
            <person name="Brunache A."/>
            <person name="Butler J."/>
            <person name="Calixte N."/>
            <person name="Calvo S."/>
            <person name="Camarata J."/>
            <person name="Campo K."/>
            <person name="Chang J."/>
            <person name="Cheshatsang Y."/>
            <person name="Citroen M."/>
            <person name="Collymore A."/>
            <person name="Considine T."/>
            <person name="Cook A."/>
            <person name="Cooke P."/>
            <person name="Corum B."/>
            <person name="Cuomo C."/>
            <person name="David R."/>
            <person name="Dawoe T."/>
            <person name="Degray S."/>
            <person name="Dodge S."/>
            <person name="Dooley K."/>
            <person name="Dorje P."/>
            <person name="Dorjee K."/>
            <person name="Dorris L."/>
            <person name="Duffey N."/>
            <person name="Dupes A."/>
            <person name="Elkins T."/>
            <person name="Engels R."/>
            <person name="Erickson J."/>
            <person name="Farina A."/>
            <person name="Faro S."/>
            <person name="Ferreira P."/>
            <person name="Fischer H."/>
            <person name="Fitzgerald M."/>
            <person name="Foley K."/>
            <person name="Gage D."/>
            <person name="Galagan J."/>
            <person name="Gearin G."/>
            <person name="Gnerre S."/>
            <person name="Gnirke A."/>
            <person name="Goyette A."/>
            <person name="Graham J."/>
            <person name="Grandbois E."/>
            <person name="Gyaltsen K."/>
            <person name="Hafez N."/>
            <person name="Hagopian D."/>
            <person name="Hagos B."/>
            <person name="Hall J."/>
            <person name="Hatcher B."/>
            <person name="Heller A."/>
            <person name="Higgins H."/>
            <person name="Honan T."/>
            <person name="Horn A."/>
            <person name="Houde N."/>
            <person name="Hughes L."/>
            <person name="Hulme W."/>
            <person name="Husby E."/>
            <person name="Iliev I."/>
            <person name="Jaffe D."/>
            <person name="Jones C."/>
            <person name="Kamal M."/>
            <person name="Kamat A."/>
            <person name="Kamvysselis M."/>
            <person name="Karlsson E."/>
            <person name="Kells C."/>
            <person name="Kieu A."/>
            <person name="Kisner P."/>
            <person name="Kodira C."/>
            <person name="Kulbokas E."/>
            <person name="Labutti K."/>
            <person name="Lama D."/>
            <person name="Landers T."/>
            <person name="Leger J."/>
            <person name="Levine S."/>
            <person name="Lewis D."/>
            <person name="Lewis T."/>
            <person name="Lindblad-toh K."/>
            <person name="Liu X."/>
            <person name="Lokyitsang T."/>
            <person name="Lokyitsang Y."/>
            <person name="Lucien O."/>
            <person name="Lui A."/>
            <person name="Ma L.J."/>
            <person name="Mabbitt R."/>
            <person name="Macdonald J."/>
            <person name="Maclean C."/>
            <person name="Major J."/>
            <person name="Manning J."/>
            <person name="Marabella R."/>
            <person name="Maru K."/>
            <person name="Matthews C."/>
            <person name="Mauceli E."/>
            <person name="Mccarthy M."/>
            <person name="Mcdonough S."/>
            <person name="Mcghee T."/>
            <person name="Meldrim J."/>
            <person name="Meneus L."/>
            <person name="Mesirov J."/>
            <person name="Mihalev A."/>
            <person name="Mihova T."/>
            <person name="Mikkelsen T."/>
            <person name="Mlenga V."/>
            <person name="Moru K."/>
            <person name="Mozes J."/>
            <person name="Mulrain L."/>
            <person name="Munson G."/>
            <person name="Naylor J."/>
            <person name="Newes C."/>
            <person name="Nguyen C."/>
            <person name="Nguyen N."/>
            <person name="Nguyen T."/>
            <person name="Nicol R."/>
            <person name="Nielsen C."/>
            <person name="Nizzari M."/>
            <person name="Norbu C."/>
            <person name="Norbu N."/>
            <person name="O'donnell P."/>
            <person name="Okoawo O."/>
            <person name="O'leary S."/>
            <person name="Omotosho B."/>
            <person name="O'neill K."/>
            <person name="Osman S."/>
            <person name="Parker S."/>
            <person name="Perrin D."/>
            <person name="Phunkhang P."/>
            <person name="Piqani B."/>
            <person name="Purcell S."/>
            <person name="Rachupka T."/>
            <person name="Ramasamy U."/>
            <person name="Rameau R."/>
            <person name="Ray V."/>
            <person name="Raymond C."/>
            <person name="Retta R."/>
            <person name="Richardson S."/>
            <person name="Rise C."/>
            <person name="Rodriguez J."/>
            <person name="Rogers J."/>
            <person name="Rogov P."/>
            <person name="Rutman M."/>
            <person name="Schupbach R."/>
            <person name="Seaman C."/>
            <person name="Settipalli S."/>
            <person name="Sharpe T."/>
            <person name="Sheridan J."/>
            <person name="Sherpa N."/>
            <person name="Shi J."/>
            <person name="Smirnov S."/>
            <person name="Smith C."/>
            <person name="Sougnez C."/>
            <person name="Spencer B."/>
            <person name="Stalker J."/>
            <person name="Stange-thomann N."/>
            <person name="Stavropoulos S."/>
            <person name="Stetson K."/>
            <person name="Stone C."/>
            <person name="Stone S."/>
            <person name="Stubbs M."/>
            <person name="Talamas J."/>
            <person name="Tchuinga P."/>
            <person name="Tenzing P."/>
            <person name="Tesfaye S."/>
            <person name="Theodore J."/>
            <person name="Thoulutsang Y."/>
            <person name="Topham K."/>
            <person name="Towey S."/>
            <person name="Tsamla T."/>
            <person name="Tsomo N."/>
            <person name="Vallee D."/>
            <person name="Vassiliev H."/>
            <person name="Venkataraman V."/>
            <person name="Vinson J."/>
            <person name="Vo A."/>
            <person name="Wade C."/>
            <person name="Wang S."/>
            <person name="Wangchuk T."/>
            <person name="Wangdi T."/>
            <person name="Whittaker C."/>
            <person name="Wilkinson J."/>
            <person name="Wu Y."/>
            <person name="Wyman D."/>
            <person name="Yadav S."/>
            <person name="Yang S."/>
            <person name="Yang X."/>
            <person name="Yeager S."/>
            <person name="Yee E."/>
            <person name="Young G."/>
            <person name="Zainoun J."/>
            <person name="Zembeck L."/>
            <person name="Zimmer A."/>
            <person name="Zody M."/>
            <person name="Lander E."/>
        </authorList>
    </citation>
    <scope>NUCLEOTIDE SEQUENCE [LARGE SCALE GENOMIC DNA]</scope>
</reference>
<dbReference type="PROSITE" id="PS50812">
    <property type="entry name" value="PWWP"/>
    <property type="match status" value="1"/>
</dbReference>
<dbReference type="InterPro" id="IPR000313">
    <property type="entry name" value="PWWP_dom"/>
</dbReference>
<evidence type="ECO:0000259" key="14">
    <source>
        <dbReference type="PROSITE" id="PS50016"/>
    </source>
</evidence>
<dbReference type="InterPro" id="IPR050777">
    <property type="entry name" value="SET2_Histone-Lys_MeTrsfase"/>
</dbReference>
<dbReference type="Ensembl" id="ENSCSAVT00000018542.1">
    <property type="protein sequence ID" value="ENSCSAVP00000018342.1"/>
    <property type="gene ID" value="ENSCSAVG00000010773.1"/>
</dbReference>
<feature type="compositionally biased region" description="Low complexity" evidence="13">
    <location>
        <begin position="17"/>
        <end position="26"/>
    </location>
</feature>
<keyword evidence="7" id="KW-0479">Metal-binding</keyword>
<dbReference type="Pfam" id="PF23004">
    <property type="entry name" value="PHDvar_NSD"/>
    <property type="match status" value="1"/>
</dbReference>
<proteinExistence type="predicted"/>
<dbReference type="Pfam" id="PF00628">
    <property type="entry name" value="PHD"/>
    <property type="match status" value="1"/>
</dbReference>
<dbReference type="Gene3D" id="3.30.40.10">
    <property type="entry name" value="Zinc/RING finger domain, C3HC4 (zinc finger)"/>
    <property type="match status" value="2"/>
</dbReference>
<keyword evidence="8" id="KW-0677">Repeat</keyword>
<evidence type="ECO:0000256" key="1">
    <source>
        <dbReference type="ARBA" id="ARBA00004123"/>
    </source>
</evidence>
<evidence type="ECO:0000256" key="13">
    <source>
        <dbReference type="SAM" id="MobiDB-lite"/>
    </source>
</evidence>
<feature type="region of interest" description="Disordered" evidence="13">
    <location>
        <begin position="129"/>
        <end position="179"/>
    </location>
</feature>
<dbReference type="GO" id="GO:0005694">
    <property type="term" value="C:chromosome"/>
    <property type="evidence" value="ECO:0007669"/>
    <property type="project" value="UniProtKB-SubCell"/>
</dbReference>
<evidence type="ECO:0000256" key="5">
    <source>
        <dbReference type="ARBA" id="ARBA00022679"/>
    </source>
</evidence>
<organism evidence="17 18">
    <name type="scientific">Ciona savignyi</name>
    <name type="common">Pacific transparent sea squirt</name>
    <dbReference type="NCBI Taxonomy" id="51511"/>
    <lineage>
        <taxon>Eukaryota</taxon>
        <taxon>Metazoa</taxon>
        <taxon>Chordata</taxon>
        <taxon>Tunicata</taxon>
        <taxon>Ascidiacea</taxon>
        <taxon>Phlebobranchia</taxon>
        <taxon>Cionidae</taxon>
        <taxon>Ciona</taxon>
    </lineage>
</organism>
<evidence type="ECO:0000256" key="7">
    <source>
        <dbReference type="ARBA" id="ARBA00022723"/>
    </source>
</evidence>
<dbReference type="SMART" id="SM00249">
    <property type="entry name" value="PHD"/>
    <property type="match status" value="4"/>
</dbReference>
<evidence type="ECO:0000256" key="11">
    <source>
        <dbReference type="ARBA" id="ARBA00023242"/>
    </source>
</evidence>
<dbReference type="PROSITE" id="PS01359">
    <property type="entry name" value="ZF_PHD_1"/>
    <property type="match status" value="1"/>
</dbReference>
<evidence type="ECO:0000256" key="4">
    <source>
        <dbReference type="ARBA" id="ARBA00022603"/>
    </source>
</evidence>
<dbReference type="PROSITE" id="PS50016">
    <property type="entry name" value="ZF_PHD_2"/>
    <property type="match status" value="2"/>
</dbReference>
<accession>H2ZL76</accession>
<feature type="region of interest" description="Disordered" evidence="13">
    <location>
        <begin position="1"/>
        <end position="44"/>
    </location>
</feature>
<dbReference type="InterPro" id="IPR055198">
    <property type="entry name" value="NSD_PHD"/>
</dbReference>
<feature type="domain" description="C2H2-type" evidence="15">
    <location>
        <begin position="103"/>
        <end position="130"/>
    </location>
</feature>
<dbReference type="FunFam" id="3.30.40.10:FF:000969">
    <property type="entry name" value="Histone-lysine N-methyltransferase"/>
    <property type="match status" value="1"/>
</dbReference>
<sequence>MEWEALSPEEQQKCIPDDPVVDPSSPQGKRKGRPPKKSLEPTDVVNPHRCGSCSASYLTAQSLGQHKRWCAGVAALKGVPLGKGSRKSTEILSPVKQMVNELLICSKCKESFHDKRSLAIHKKFCSAVEPVGKSPKPPKPAASPLPRKKSAPHDDSSSHGSKADSEEAPSFKRTRVRGPQLGSNIKRENLCLICNGSSEDEELIHCIGGCCQSFHPGCLEDKVSSVADFTCKHCKDDNHACFICKKNSSVETQLGEVKRCTVLKCGRSYHSECLIAWKTSLLHLDDEDDDTEKEKERQAMINSSKCTLHQCGTCTTKEKEDTNNVANPSRCKLFRCIKCPTAFHIGDECIAAGSIMLPGLNIICPDHFEPLKTTPHHQPVHVSWCFVCSKGGELMCCETCPASFHPICVGLDKTPDDEWFCRDCRNKKRPLYGEIVWVKLGSYRWWPGEITHPNEIP</sequence>
<evidence type="ECO:0000256" key="8">
    <source>
        <dbReference type="ARBA" id="ARBA00022737"/>
    </source>
</evidence>
<dbReference type="SUPFAM" id="SSF63748">
    <property type="entry name" value="Tudor/PWWP/MBT"/>
    <property type="match status" value="1"/>
</dbReference>
<dbReference type="GO" id="GO:0005634">
    <property type="term" value="C:nucleus"/>
    <property type="evidence" value="ECO:0007669"/>
    <property type="project" value="UniProtKB-SubCell"/>
</dbReference>
<reference evidence="17" key="3">
    <citation type="submission" date="2025-09" db="UniProtKB">
        <authorList>
            <consortium name="Ensembl"/>
        </authorList>
    </citation>
    <scope>IDENTIFICATION</scope>
</reference>
<dbReference type="InterPro" id="IPR013083">
    <property type="entry name" value="Znf_RING/FYVE/PHD"/>
</dbReference>
<evidence type="ECO:0000256" key="9">
    <source>
        <dbReference type="ARBA" id="ARBA00022771"/>
    </source>
</evidence>
<dbReference type="InterPro" id="IPR013087">
    <property type="entry name" value="Znf_C2H2_type"/>
</dbReference>
<evidence type="ECO:0000256" key="6">
    <source>
        <dbReference type="ARBA" id="ARBA00022691"/>
    </source>
</evidence>
<evidence type="ECO:0000256" key="2">
    <source>
        <dbReference type="ARBA" id="ARBA00004286"/>
    </source>
</evidence>
<evidence type="ECO:0000313" key="17">
    <source>
        <dbReference type="Ensembl" id="ENSCSAVP00000018342.1"/>
    </source>
</evidence>
<feature type="domain" description="PHD-type" evidence="14">
    <location>
        <begin position="382"/>
        <end position="427"/>
    </location>
</feature>
<dbReference type="InterPro" id="IPR011011">
    <property type="entry name" value="Znf_FYVE_PHD"/>
</dbReference>
<keyword evidence="3" id="KW-0158">Chromosome</keyword>
<evidence type="ECO:0000313" key="18">
    <source>
        <dbReference type="Proteomes" id="UP000007875"/>
    </source>
</evidence>
<dbReference type="GO" id="GO:0008270">
    <property type="term" value="F:zinc ion binding"/>
    <property type="evidence" value="ECO:0007669"/>
    <property type="project" value="UniProtKB-KW"/>
</dbReference>
<keyword evidence="18" id="KW-1185">Reference proteome</keyword>
<keyword evidence="4" id="KW-0489">Methyltransferase</keyword>
<protein>
    <submittedName>
        <fullName evidence="17">Uncharacterized protein</fullName>
    </submittedName>
</protein>
<evidence type="ECO:0000259" key="16">
    <source>
        <dbReference type="PROSITE" id="PS50812"/>
    </source>
</evidence>
<evidence type="ECO:0000256" key="3">
    <source>
        <dbReference type="ARBA" id="ARBA00022454"/>
    </source>
</evidence>
<reference evidence="17" key="2">
    <citation type="submission" date="2025-08" db="UniProtKB">
        <authorList>
            <consortium name="Ensembl"/>
        </authorList>
    </citation>
    <scope>IDENTIFICATION</scope>
</reference>
<dbReference type="PROSITE" id="PS50157">
    <property type="entry name" value="ZINC_FINGER_C2H2_2"/>
    <property type="match status" value="1"/>
</dbReference>
<keyword evidence="10" id="KW-0862">Zinc</keyword>
<dbReference type="Pfam" id="PF22908">
    <property type="entry name" value="PHD_NSD"/>
    <property type="match status" value="1"/>
</dbReference>
<feature type="domain" description="PWWP" evidence="16">
    <location>
        <begin position="432"/>
        <end position="457"/>
    </location>
</feature>